<dbReference type="RefSeq" id="WP_007574047.1">
    <property type="nucleotide sequence ID" value="NZ_BPTS01000001.1"/>
</dbReference>
<dbReference type="AlphaFoldDB" id="F8NAA3"/>
<dbReference type="OrthoDB" id="1082065at2"/>
<keyword evidence="2" id="KW-1185">Reference proteome</keyword>
<evidence type="ECO:0000313" key="2">
    <source>
        <dbReference type="Proteomes" id="UP000002772"/>
    </source>
</evidence>
<accession>F8NAA3</accession>
<dbReference type="Proteomes" id="UP000002772">
    <property type="component" value="Unassembled WGS sequence"/>
</dbReference>
<evidence type="ECO:0000313" key="1">
    <source>
        <dbReference type="EMBL" id="EGN56766.1"/>
    </source>
</evidence>
<protein>
    <recommendedName>
        <fullName evidence="3">Lipoprotein</fullName>
    </recommendedName>
</protein>
<dbReference type="STRING" id="688246.Premu_1337"/>
<organism evidence="1 2">
    <name type="scientific">Hallella multisaccharivorax DSM 17128</name>
    <dbReference type="NCBI Taxonomy" id="688246"/>
    <lineage>
        <taxon>Bacteria</taxon>
        <taxon>Pseudomonadati</taxon>
        <taxon>Bacteroidota</taxon>
        <taxon>Bacteroidia</taxon>
        <taxon>Bacteroidales</taxon>
        <taxon>Prevotellaceae</taxon>
        <taxon>Hallella</taxon>
    </lineage>
</organism>
<dbReference type="HOGENOM" id="CLU_145388_0_0_10"/>
<proteinExistence type="predicted"/>
<dbReference type="EMBL" id="GL945017">
    <property type="protein sequence ID" value="EGN56766.1"/>
    <property type="molecule type" value="Genomic_DNA"/>
</dbReference>
<dbReference type="eggNOG" id="ENOG502ZKK0">
    <property type="taxonomic scope" value="Bacteria"/>
</dbReference>
<dbReference type="PROSITE" id="PS51257">
    <property type="entry name" value="PROKAR_LIPOPROTEIN"/>
    <property type="match status" value="1"/>
</dbReference>
<name>F8NAA3_9BACT</name>
<evidence type="ECO:0008006" key="3">
    <source>
        <dbReference type="Google" id="ProtNLM"/>
    </source>
</evidence>
<reference evidence="2" key="1">
    <citation type="journal article" date="2011" name="Stand. Genomic Sci.">
        <title>Non-contiguous finished genome sequence of the opportunistic oral pathogen Prevotella multisaccharivorax type strain (PPPA20).</title>
        <authorList>
            <person name="Pati A."/>
            <person name="Gronow S."/>
            <person name="Lu M."/>
            <person name="Lapidus A."/>
            <person name="Nolan M."/>
            <person name="Lucas S."/>
            <person name="Hammon N."/>
            <person name="Deshpande S."/>
            <person name="Cheng J.F."/>
            <person name="Tapia R."/>
            <person name="Han C."/>
            <person name="Goodwin L."/>
            <person name="Pitluck S."/>
            <person name="Liolios K."/>
            <person name="Pagani I."/>
            <person name="Mavromatis K."/>
            <person name="Mikhailova N."/>
            <person name="Huntemann M."/>
            <person name="Chen A."/>
            <person name="Palaniappan K."/>
            <person name="Land M."/>
            <person name="Hauser L."/>
            <person name="Detter J.C."/>
            <person name="Brambilla E.M."/>
            <person name="Rohde M."/>
            <person name="Goker M."/>
            <person name="Woyke T."/>
            <person name="Bristow J."/>
            <person name="Eisen J.A."/>
            <person name="Markowitz V."/>
            <person name="Hugenholtz P."/>
            <person name="Kyrpides N.C."/>
            <person name="Klenk H.P."/>
            <person name="Ivanova N."/>
        </authorList>
    </citation>
    <scope>NUCLEOTIDE SEQUENCE [LARGE SCALE GENOMIC DNA]</scope>
    <source>
        <strain evidence="2">DSM 17128</strain>
    </source>
</reference>
<sequence>MKSLFGICLASSLCLCLITTGCGESGQNDPRSAVDSFSTAYFNWRFKDAVPCVTPQSEKWLRFAASQVVEEDIDSLRAKKYAADITVDDLSNIDDSTVIATLTVKDYLAMDTIGAAPHRVTKRQFHIPIRLIDGYWRVHLSRLP</sequence>
<gene>
    <name evidence="1" type="ORF">Premu_1337</name>
</gene>